<evidence type="ECO:0000313" key="4">
    <source>
        <dbReference type="Proteomes" id="UP000612055"/>
    </source>
</evidence>
<evidence type="ECO:0000313" key="3">
    <source>
        <dbReference type="EMBL" id="KAG2495997.1"/>
    </source>
</evidence>
<feature type="region of interest" description="Disordered" evidence="1">
    <location>
        <begin position="133"/>
        <end position="154"/>
    </location>
</feature>
<accession>A0A835Y6I8</accession>
<evidence type="ECO:0008006" key="5">
    <source>
        <dbReference type="Google" id="ProtNLM"/>
    </source>
</evidence>
<feature type="chain" id="PRO_5032970917" description="Hexosyltransferase" evidence="2">
    <location>
        <begin position="27"/>
        <end position="434"/>
    </location>
</feature>
<keyword evidence="2" id="KW-0732">Signal</keyword>
<gene>
    <name evidence="3" type="ORF">HYH03_005920</name>
</gene>
<dbReference type="Gene3D" id="3.90.550.10">
    <property type="entry name" value="Spore Coat Polysaccharide Biosynthesis Protein SpsA, Chain A"/>
    <property type="match status" value="1"/>
</dbReference>
<proteinExistence type="predicted"/>
<keyword evidence="4" id="KW-1185">Reference proteome</keyword>
<evidence type="ECO:0000256" key="2">
    <source>
        <dbReference type="SAM" id="SignalP"/>
    </source>
</evidence>
<feature type="compositionally biased region" description="Gly residues" evidence="1">
    <location>
        <begin position="142"/>
        <end position="154"/>
    </location>
</feature>
<feature type="signal peptide" evidence="2">
    <location>
        <begin position="1"/>
        <end position="26"/>
    </location>
</feature>
<dbReference type="AlphaFoldDB" id="A0A835Y6I8"/>
<dbReference type="SUPFAM" id="SSF53448">
    <property type="entry name" value="Nucleotide-diphospho-sugar transferases"/>
    <property type="match status" value="1"/>
</dbReference>
<comment type="caution">
    <text evidence="3">The sequence shown here is derived from an EMBL/GenBank/DDBJ whole genome shotgun (WGS) entry which is preliminary data.</text>
</comment>
<dbReference type="InterPro" id="IPR029044">
    <property type="entry name" value="Nucleotide-diphossugar_trans"/>
</dbReference>
<protein>
    <recommendedName>
        <fullName evidence="5">Hexosyltransferase</fullName>
    </recommendedName>
</protein>
<reference evidence="3" key="1">
    <citation type="journal article" date="2020" name="bioRxiv">
        <title>Comparative genomics of Chlamydomonas.</title>
        <authorList>
            <person name="Craig R.J."/>
            <person name="Hasan A.R."/>
            <person name="Ness R.W."/>
            <person name="Keightley P.D."/>
        </authorList>
    </citation>
    <scope>NUCLEOTIDE SEQUENCE</scope>
    <source>
        <strain evidence="3">CCAP 11/70</strain>
    </source>
</reference>
<dbReference type="EMBL" id="JAEHOE010000021">
    <property type="protein sequence ID" value="KAG2495997.1"/>
    <property type="molecule type" value="Genomic_DNA"/>
</dbReference>
<sequence>MRQRAFRVALVFYLVFVAASLTHGDALRPVGGRYASVVGQPEDILAGVVDPPSPEELAANAKKLAIVYLVTKLAYKSHDRVALLRASLRLVSAHLAPATPCVAYVFTRDSRLAQLRAQLADLVDPGGGDLVDPARGADLVNPGGGGGATSAAGGGSGTVAGSGGASGGGGQGGGAAAAGAEAGAGAPLLRVRVLPLANGSWAVPEWARDMSLWKGRWPRSYRLMGDWRLSYMPRFARAMGHRYLLQLDDDSYITGPVNHDLVTMFDRHGYWLGVHTWTTDPPLVTWGLPELAKFFLLTYQVDPGTLLRDHCAPPSLDGLHSGLGAVAQADEGELRALAARYGLPRAGEGGWDRRVPAGNCVLLGLDWWFGAMVQRFVQLCRTSGGSMMYRWNEQAVVGMAAHIFVSPERLHALTFPFQHRGEATQALRAGGLQP</sequence>
<evidence type="ECO:0000256" key="1">
    <source>
        <dbReference type="SAM" id="MobiDB-lite"/>
    </source>
</evidence>
<dbReference type="Proteomes" id="UP000612055">
    <property type="component" value="Unassembled WGS sequence"/>
</dbReference>
<name>A0A835Y6I8_9CHLO</name>
<organism evidence="3 4">
    <name type="scientific">Edaphochlamys debaryana</name>
    <dbReference type="NCBI Taxonomy" id="47281"/>
    <lineage>
        <taxon>Eukaryota</taxon>
        <taxon>Viridiplantae</taxon>
        <taxon>Chlorophyta</taxon>
        <taxon>core chlorophytes</taxon>
        <taxon>Chlorophyceae</taxon>
        <taxon>CS clade</taxon>
        <taxon>Chlamydomonadales</taxon>
        <taxon>Chlamydomonadales incertae sedis</taxon>
        <taxon>Edaphochlamys</taxon>
    </lineage>
</organism>